<protein>
    <submittedName>
        <fullName evidence="2">Uncharacterized protein</fullName>
    </submittedName>
</protein>
<organism evidence="2 3">
    <name type="scientific">Thermomonas hydrothermalis</name>
    <dbReference type="NCBI Taxonomy" id="213588"/>
    <lineage>
        <taxon>Bacteria</taxon>
        <taxon>Pseudomonadati</taxon>
        <taxon>Pseudomonadota</taxon>
        <taxon>Gammaproteobacteria</taxon>
        <taxon>Lysobacterales</taxon>
        <taxon>Lysobacteraceae</taxon>
        <taxon>Thermomonas</taxon>
    </lineage>
</organism>
<dbReference type="EMBL" id="FQUK01000006">
    <property type="protein sequence ID" value="SHE50290.1"/>
    <property type="molecule type" value="Genomic_DNA"/>
</dbReference>
<feature type="transmembrane region" description="Helical" evidence="1">
    <location>
        <begin position="253"/>
        <end position="282"/>
    </location>
</feature>
<keyword evidence="1" id="KW-1133">Transmembrane helix</keyword>
<feature type="transmembrane region" description="Helical" evidence="1">
    <location>
        <begin position="28"/>
        <end position="51"/>
    </location>
</feature>
<dbReference type="Proteomes" id="UP000242857">
    <property type="component" value="Unassembled WGS sequence"/>
</dbReference>
<keyword evidence="1" id="KW-0472">Membrane</keyword>
<gene>
    <name evidence="2" type="ORF">SAMN02745204_00577</name>
</gene>
<evidence type="ECO:0000313" key="2">
    <source>
        <dbReference type="EMBL" id="SHE50290.1"/>
    </source>
</evidence>
<keyword evidence="1" id="KW-0812">Transmembrane</keyword>
<reference evidence="3" key="1">
    <citation type="submission" date="2016-11" db="EMBL/GenBank/DDBJ databases">
        <authorList>
            <person name="Varghese N."/>
            <person name="Submissions S."/>
        </authorList>
    </citation>
    <scope>NUCLEOTIDE SEQUENCE [LARGE SCALE GENOMIC DNA]</scope>
    <source>
        <strain evidence="3">DSM 14834</strain>
    </source>
</reference>
<sequence>MTTRAVGAGAGLTWLQRALDLGRDNPKAIFGGALLLLTTLIAMAIGLALVMTAISVSAGTSGLISGLVSLLTGVAISALMAVLMAGYLQLLDAVEQGRPVSALQVFSVLGQSVVAVRAAAFMVLLMLAQNLLLGALVGLLAPDIGSWYLQTLQSPENGDALPALPQGFGPALLIFWAVGLLSYGVQAIGLGQIALRDKGVVDALQDGVAGTLRNLLPLLVLFLLAMVAAVVLALLLVIAALLVGVLAKLLGGWVVVVLAVPLYLVLVLALMVVMLGVMYGVWRDVCAAPGSPATTVSNQIEL</sequence>
<feature type="transmembrane region" description="Helical" evidence="1">
    <location>
        <begin position="169"/>
        <end position="195"/>
    </location>
</feature>
<proteinExistence type="predicted"/>
<dbReference type="AlphaFoldDB" id="A0A1M4U0S4"/>
<evidence type="ECO:0000313" key="3">
    <source>
        <dbReference type="Proteomes" id="UP000242857"/>
    </source>
</evidence>
<feature type="transmembrane region" description="Helical" evidence="1">
    <location>
        <begin position="216"/>
        <end position="247"/>
    </location>
</feature>
<name>A0A1M4U0S4_9GAMM</name>
<keyword evidence="3" id="KW-1185">Reference proteome</keyword>
<feature type="transmembrane region" description="Helical" evidence="1">
    <location>
        <begin position="63"/>
        <end position="90"/>
    </location>
</feature>
<accession>A0A1M4U0S4</accession>
<dbReference type="STRING" id="213588.SAMN02745204_00577"/>
<evidence type="ECO:0000256" key="1">
    <source>
        <dbReference type="SAM" id="Phobius"/>
    </source>
</evidence>